<accession>A0A8S3VC11</accession>
<keyword evidence="1" id="KW-0378">Hydrolase</keyword>
<dbReference type="Proteomes" id="UP000683360">
    <property type="component" value="Unassembled WGS sequence"/>
</dbReference>
<evidence type="ECO:0000313" key="1">
    <source>
        <dbReference type="EMBL" id="CAG2254880.1"/>
    </source>
</evidence>
<dbReference type="EMBL" id="CAJPWZ010003256">
    <property type="protein sequence ID" value="CAG2254880.1"/>
    <property type="molecule type" value="Genomic_DNA"/>
</dbReference>
<organism evidence="1 2">
    <name type="scientific">Mytilus edulis</name>
    <name type="common">Blue mussel</name>
    <dbReference type="NCBI Taxonomy" id="6550"/>
    <lineage>
        <taxon>Eukaryota</taxon>
        <taxon>Metazoa</taxon>
        <taxon>Spiralia</taxon>
        <taxon>Lophotrochozoa</taxon>
        <taxon>Mollusca</taxon>
        <taxon>Bivalvia</taxon>
        <taxon>Autobranchia</taxon>
        <taxon>Pteriomorphia</taxon>
        <taxon>Mytilida</taxon>
        <taxon>Mytiloidea</taxon>
        <taxon>Mytilidae</taxon>
        <taxon>Mytilinae</taxon>
        <taxon>Mytilus</taxon>
    </lineage>
</organism>
<proteinExistence type="predicted"/>
<keyword evidence="2" id="KW-1185">Reference proteome</keyword>
<dbReference type="EC" id="3.1.26.4" evidence="1"/>
<evidence type="ECO:0000313" key="2">
    <source>
        <dbReference type="Proteomes" id="UP000683360"/>
    </source>
</evidence>
<reference evidence="1" key="1">
    <citation type="submission" date="2021-03" db="EMBL/GenBank/DDBJ databases">
        <authorList>
            <person name="Bekaert M."/>
        </authorList>
    </citation>
    <scope>NUCLEOTIDE SEQUENCE</scope>
</reference>
<sequence>MEVEANIQPIDLRIEEISVRELAKIQSKNIAEPIKQQLEQYLTNNATYEQQDSPFGKAINQSIDMFKATKVDIKLIEPEFTYKAGVDVMLRRSPSYWSRLGSSKNRTAEQTVESKQVVKDLLGDSTDSTVVAFTDGSCQGNPGPLNSYSEKLISLKRPVATVNSSC</sequence>
<name>A0A8S3VC11_MYTED</name>
<dbReference type="OrthoDB" id="4226558at2759"/>
<dbReference type="GO" id="GO:0004523">
    <property type="term" value="F:RNA-DNA hybrid ribonuclease activity"/>
    <property type="evidence" value="ECO:0007669"/>
    <property type="project" value="UniProtKB-EC"/>
</dbReference>
<dbReference type="AlphaFoldDB" id="A0A8S3VC11"/>
<protein>
    <submittedName>
        <fullName evidence="1">RnhA</fullName>
        <ecNumber evidence="1">3.1.26.4</ecNumber>
    </submittedName>
</protein>
<comment type="caution">
    <text evidence="1">The sequence shown here is derived from an EMBL/GenBank/DDBJ whole genome shotgun (WGS) entry which is preliminary data.</text>
</comment>
<gene>
    <name evidence="1" type="ORF">MEDL_66380</name>
</gene>